<sequence>MLYVQECSLFIFSVNFWEPFFTKIFVSMTRHVETLVI</sequence>
<accession>A0A2P2N0H7</accession>
<organism evidence="1">
    <name type="scientific">Rhizophora mucronata</name>
    <name type="common">Asiatic mangrove</name>
    <dbReference type="NCBI Taxonomy" id="61149"/>
    <lineage>
        <taxon>Eukaryota</taxon>
        <taxon>Viridiplantae</taxon>
        <taxon>Streptophyta</taxon>
        <taxon>Embryophyta</taxon>
        <taxon>Tracheophyta</taxon>
        <taxon>Spermatophyta</taxon>
        <taxon>Magnoliopsida</taxon>
        <taxon>eudicotyledons</taxon>
        <taxon>Gunneridae</taxon>
        <taxon>Pentapetalae</taxon>
        <taxon>rosids</taxon>
        <taxon>fabids</taxon>
        <taxon>Malpighiales</taxon>
        <taxon>Rhizophoraceae</taxon>
        <taxon>Rhizophora</taxon>
    </lineage>
</organism>
<protein>
    <submittedName>
        <fullName evidence="1">Uncharacterized protein</fullName>
    </submittedName>
</protein>
<dbReference type="AlphaFoldDB" id="A0A2P2N0H7"/>
<proteinExistence type="predicted"/>
<name>A0A2P2N0H7_RHIMU</name>
<dbReference type="EMBL" id="GGEC01055467">
    <property type="protein sequence ID" value="MBX35951.1"/>
    <property type="molecule type" value="Transcribed_RNA"/>
</dbReference>
<evidence type="ECO:0000313" key="1">
    <source>
        <dbReference type="EMBL" id="MBX35951.1"/>
    </source>
</evidence>
<reference evidence="1" key="1">
    <citation type="submission" date="2018-02" db="EMBL/GenBank/DDBJ databases">
        <title>Rhizophora mucronata_Transcriptome.</title>
        <authorList>
            <person name="Meera S.P."/>
            <person name="Sreeshan A."/>
            <person name="Augustine A."/>
        </authorList>
    </citation>
    <scope>NUCLEOTIDE SEQUENCE</scope>
    <source>
        <tissue evidence="1">Leaf</tissue>
    </source>
</reference>